<evidence type="ECO:0000256" key="17">
    <source>
        <dbReference type="SAM" id="Phobius"/>
    </source>
</evidence>
<dbReference type="Pfam" id="PF00512">
    <property type="entry name" value="HisKA"/>
    <property type="match status" value="1"/>
</dbReference>
<evidence type="ECO:0000256" key="5">
    <source>
        <dbReference type="ARBA" id="ARBA00022553"/>
    </source>
</evidence>
<keyword evidence="17" id="KW-0812">Transmembrane</keyword>
<keyword evidence="5 14" id="KW-0597">Phosphoprotein</keyword>
<keyword evidence="22" id="KW-1185">Reference proteome</keyword>
<dbReference type="SUPFAM" id="SSF52172">
    <property type="entry name" value="CheY-like"/>
    <property type="match status" value="2"/>
</dbReference>
<keyword evidence="15" id="KW-0175">Coiled coil</keyword>
<dbReference type="PROSITE" id="PS50109">
    <property type="entry name" value="HIS_KIN"/>
    <property type="match status" value="1"/>
</dbReference>
<evidence type="ECO:0000256" key="10">
    <source>
        <dbReference type="ARBA" id="ARBA00023012"/>
    </source>
</evidence>
<evidence type="ECO:0000259" key="19">
    <source>
        <dbReference type="PROSITE" id="PS50110"/>
    </source>
</evidence>
<dbReference type="CDD" id="cd00082">
    <property type="entry name" value="HisKA"/>
    <property type="match status" value="1"/>
</dbReference>
<comment type="caution">
    <text evidence="21">The sequence shown here is derived from an EMBL/GenBank/DDBJ whole genome shotgun (WGS) entry which is preliminary data.</text>
</comment>
<dbReference type="Gene3D" id="1.10.287.130">
    <property type="match status" value="1"/>
</dbReference>
<feature type="compositionally biased region" description="Acidic residues" evidence="16">
    <location>
        <begin position="562"/>
        <end position="574"/>
    </location>
</feature>
<evidence type="ECO:0000256" key="14">
    <source>
        <dbReference type="PROSITE-ProRule" id="PRU00169"/>
    </source>
</evidence>
<evidence type="ECO:0000256" key="4">
    <source>
        <dbReference type="ARBA" id="ARBA00012438"/>
    </source>
</evidence>
<keyword evidence="10" id="KW-0902">Two-component regulatory system</keyword>
<dbReference type="InterPro" id="IPR003661">
    <property type="entry name" value="HisK_dim/P_dom"/>
</dbReference>
<dbReference type="FunFam" id="3.30.565.10:FF:000010">
    <property type="entry name" value="Sensor histidine kinase RcsC"/>
    <property type="match status" value="1"/>
</dbReference>
<sequence>MLHNLKGIKTIKKILRFESWKGNPQDKTHHQERSVLSVLSGTLQIDREDANQHWPLWLQTGVTLGVAILAVGFGAGELVRYLETDFLFRNLDEQTDRTVSLISAISVDSVIAQDRPILETIINQAVSKDPTIIALEIDNDEGQRLAAWNSDDLPQSVLPIAFTRNIVYEGEVFGRMRIELNIAEADRAINAHVNKMRVVSIGGLLLLTTIVIILLNLFVIRPVDRINRRLLGLAAGDWSQKMTLPGRSSQEFVRLGNSVNLLGDVLDSQKQREAELERAQKELDTSHRLLADYNQTLEQKVEQRTTELAESIEEAREARAIAEEASKAKSAFLANMSHELRTPMNAIIGYSEMLQEEAEDLGQDDFVPDLKKIHHAGKHLLSLINDILDLSKIEAGRMELYLETFAIAPLIEEVVATVHPLIEKNSNRLSVNCPENIGAMRADLTKVRQSLLNLLSNASKFTDNGTIVLSVSRTMRNGSGWIKFKVSDTGIGLSPEHIDNLFQAFTQADISTTRKYGGTGLGLSITQRFCQMMGGNIRVESELGTGSTFTVVLPTQPQESPADGDEGAIAEEPEPETKTTILVIDDDPTIHDLLKRSLGKQGFQVKTAIDGIEGLRLAKTLKPDAITLDVMMPGIDGWGILSKLKADPELAHIPVIMMSIVDNKNLGYALGASDYLLKPIDLNQLNAVLQKYQADSLSDAVMVVDDDPMTREMIRRQVEKGDWQVVEAGNGREALEIVVTNPLGLIVLDLMMPEIDGFEFVRELRRQPQWRSIPIIVLTAKELSATERQKLNGAVEKIMQKGSYDRQTLLEEINSLLSSAIARQNNGCSNRQLPDTVAVT</sequence>
<dbReference type="SUPFAM" id="SSF55874">
    <property type="entry name" value="ATPase domain of HSP90 chaperone/DNA topoisomerase II/histidine kinase"/>
    <property type="match status" value="1"/>
</dbReference>
<evidence type="ECO:0000256" key="12">
    <source>
        <dbReference type="ARBA" id="ARBA00023306"/>
    </source>
</evidence>
<evidence type="ECO:0000259" key="20">
    <source>
        <dbReference type="PROSITE" id="PS50885"/>
    </source>
</evidence>
<dbReference type="InterPro" id="IPR036097">
    <property type="entry name" value="HisK_dim/P_sf"/>
</dbReference>
<dbReference type="FunFam" id="1.10.287.130:FF:000038">
    <property type="entry name" value="Sensory transduction histidine kinase"/>
    <property type="match status" value="1"/>
</dbReference>
<feature type="domain" description="Response regulatory" evidence="19">
    <location>
        <begin position="700"/>
        <end position="815"/>
    </location>
</feature>
<evidence type="ECO:0000256" key="13">
    <source>
        <dbReference type="ARBA" id="ARBA00074306"/>
    </source>
</evidence>
<dbReference type="SMART" id="SM00387">
    <property type="entry name" value="HATPase_c"/>
    <property type="match status" value="1"/>
</dbReference>
<evidence type="ECO:0000256" key="2">
    <source>
        <dbReference type="ARBA" id="ARBA00004370"/>
    </source>
</evidence>
<dbReference type="InterPro" id="IPR005467">
    <property type="entry name" value="His_kinase_dom"/>
</dbReference>
<name>A0A8J7JFM0_9CYAN</name>
<dbReference type="RefSeq" id="WP_194031956.1">
    <property type="nucleotide sequence ID" value="NZ_JADEWZ010000064.1"/>
</dbReference>
<dbReference type="GO" id="GO:0009927">
    <property type="term" value="F:histidine phosphotransfer kinase activity"/>
    <property type="evidence" value="ECO:0007669"/>
    <property type="project" value="TreeGrafter"/>
</dbReference>
<dbReference type="PRINTS" id="PR00344">
    <property type="entry name" value="BCTRLSENSOR"/>
</dbReference>
<keyword evidence="17" id="KW-1133">Transmembrane helix</keyword>
<evidence type="ECO:0000256" key="16">
    <source>
        <dbReference type="SAM" id="MobiDB-lite"/>
    </source>
</evidence>
<comment type="catalytic activity">
    <reaction evidence="1">
        <text>ATP + protein L-histidine = ADP + protein N-phospho-L-histidine.</text>
        <dbReference type="EC" id="2.7.13.3"/>
    </reaction>
</comment>
<keyword evidence="12" id="KW-0131">Cell cycle</keyword>
<evidence type="ECO:0000256" key="6">
    <source>
        <dbReference type="ARBA" id="ARBA00022679"/>
    </source>
</evidence>
<keyword evidence="11 17" id="KW-0472">Membrane</keyword>
<dbReference type="PROSITE" id="PS50885">
    <property type="entry name" value="HAMP"/>
    <property type="match status" value="1"/>
</dbReference>
<dbReference type="SMART" id="SM00448">
    <property type="entry name" value="REC"/>
    <property type="match status" value="2"/>
</dbReference>
<comment type="similarity">
    <text evidence="3">In the N-terminal section; belongs to the phytochrome family.</text>
</comment>
<dbReference type="SUPFAM" id="SSF47384">
    <property type="entry name" value="Homodimeric domain of signal transducing histidine kinase"/>
    <property type="match status" value="1"/>
</dbReference>
<dbReference type="CDD" id="cd16922">
    <property type="entry name" value="HATPase_EvgS-ArcB-TorS-like"/>
    <property type="match status" value="1"/>
</dbReference>
<dbReference type="PANTHER" id="PTHR43047">
    <property type="entry name" value="TWO-COMPONENT HISTIDINE PROTEIN KINASE"/>
    <property type="match status" value="1"/>
</dbReference>
<evidence type="ECO:0000313" key="21">
    <source>
        <dbReference type="EMBL" id="MBE9118860.1"/>
    </source>
</evidence>
<feature type="domain" description="Response regulatory" evidence="19">
    <location>
        <begin position="580"/>
        <end position="693"/>
    </location>
</feature>
<feature type="modified residue" description="4-aspartylphosphate" evidence="14">
    <location>
        <position position="749"/>
    </location>
</feature>
<dbReference type="Gene3D" id="3.40.50.2300">
    <property type="match status" value="2"/>
</dbReference>
<evidence type="ECO:0000256" key="3">
    <source>
        <dbReference type="ARBA" id="ARBA00006402"/>
    </source>
</evidence>
<dbReference type="InterPro" id="IPR003594">
    <property type="entry name" value="HATPase_dom"/>
</dbReference>
<feature type="modified residue" description="4-aspartylphosphate" evidence="14">
    <location>
        <position position="629"/>
    </location>
</feature>
<dbReference type="InterPro" id="IPR011006">
    <property type="entry name" value="CheY-like_superfamily"/>
</dbReference>
<evidence type="ECO:0000256" key="15">
    <source>
        <dbReference type="SAM" id="Coils"/>
    </source>
</evidence>
<dbReference type="InterPro" id="IPR004358">
    <property type="entry name" value="Sig_transdc_His_kin-like_C"/>
</dbReference>
<evidence type="ECO:0000256" key="7">
    <source>
        <dbReference type="ARBA" id="ARBA00022741"/>
    </source>
</evidence>
<feature type="transmembrane region" description="Helical" evidence="17">
    <location>
        <begin position="56"/>
        <end position="79"/>
    </location>
</feature>
<reference evidence="21" key="1">
    <citation type="submission" date="2020-10" db="EMBL/GenBank/DDBJ databases">
        <authorList>
            <person name="Castelo-Branco R."/>
            <person name="Eusebio N."/>
            <person name="Adriana R."/>
            <person name="Vieira A."/>
            <person name="Brugerolle De Fraissinette N."/>
            <person name="Rezende De Castro R."/>
            <person name="Schneider M.P."/>
            <person name="Vasconcelos V."/>
            <person name="Leao P.N."/>
        </authorList>
    </citation>
    <scope>NUCLEOTIDE SEQUENCE</scope>
    <source>
        <strain evidence="21">LEGE 07157</strain>
    </source>
</reference>
<keyword evidence="7" id="KW-0547">Nucleotide-binding</keyword>
<dbReference type="EC" id="2.7.13.3" evidence="4"/>
<dbReference type="InterPro" id="IPR001789">
    <property type="entry name" value="Sig_transdc_resp-reg_receiver"/>
</dbReference>
<protein>
    <recommendedName>
        <fullName evidence="13">Circadian input-output histidine kinase CikA</fullName>
        <ecNumber evidence="4">2.7.13.3</ecNumber>
    </recommendedName>
</protein>
<comment type="subcellular location">
    <subcellularLocation>
        <location evidence="2">Membrane</location>
    </subcellularLocation>
</comment>
<accession>A0A8J7JFM0</accession>
<feature type="transmembrane region" description="Helical" evidence="17">
    <location>
        <begin position="198"/>
        <end position="220"/>
    </location>
</feature>
<feature type="domain" description="Histidine kinase" evidence="18">
    <location>
        <begin position="335"/>
        <end position="557"/>
    </location>
</feature>
<evidence type="ECO:0000313" key="22">
    <source>
        <dbReference type="Proteomes" id="UP000654482"/>
    </source>
</evidence>
<dbReference type="Gene3D" id="3.30.565.10">
    <property type="entry name" value="Histidine kinase-like ATPase, C-terminal domain"/>
    <property type="match status" value="1"/>
</dbReference>
<feature type="coiled-coil region" evidence="15">
    <location>
        <begin position="276"/>
        <end position="328"/>
    </location>
</feature>
<dbReference type="AlphaFoldDB" id="A0A8J7JFM0"/>
<dbReference type="Pfam" id="PF00072">
    <property type="entry name" value="Response_reg"/>
    <property type="match status" value="2"/>
</dbReference>
<feature type="domain" description="HAMP" evidence="20">
    <location>
        <begin position="217"/>
        <end position="271"/>
    </location>
</feature>
<organism evidence="21 22">
    <name type="scientific">Lusitaniella coriacea LEGE 07157</name>
    <dbReference type="NCBI Taxonomy" id="945747"/>
    <lineage>
        <taxon>Bacteria</taxon>
        <taxon>Bacillati</taxon>
        <taxon>Cyanobacteriota</taxon>
        <taxon>Cyanophyceae</taxon>
        <taxon>Spirulinales</taxon>
        <taxon>Lusitaniellaceae</taxon>
        <taxon>Lusitaniella</taxon>
    </lineage>
</organism>
<dbReference type="Proteomes" id="UP000654482">
    <property type="component" value="Unassembled WGS sequence"/>
</dbReference>
<dbReference type="EMBL" id="JADEWZ010000064">
    <property type="protein sequence ID" value="MBE9118860.1"/>
    <property type="molecule type" value="Genomic_DNA"/>
</dbReference>
<dbReference type="Pfam" id="PF02518">
    <property type="entry name" value="HATPase_c"/>
    <property type="match status" value="1"/>
</dbReference>
<dbReference type="GO" id="GO:0000155">
    <property type="term" value="F:phosphorelay sensor kinase activity"/>
    <property type="evidence" value="ECO:0007669"/>
    <property type="project" value="InterPro"/>
</dbReference>
<dbReference type="InterPro" id="IPR003660">
    <property type="entry name" value="HAMP_dom"/>
</dbReference>
<evidence type="ECO:0000256" key="9">
    <source>
        <dbReference type="ARBA" id="ARBA00022840"/>
    </source>
</evidence>
<dbReference type="CDD" id="cd17574">
    <property type="entry name" value="REC_OmpR"/>
    <property type="match status" value="1"/>
</dbReference>
<keyword evidence="8" id="KW-0418">Kinase</keyword>
<evidence type="ECO:0000256" key="11">
    <source>
        <dbReference type="ARBA" id="ARBA00023136"/>
    </source>
</evidence>
<evidence type="ECO:0000256" key="8">
    <source>
        <dbReference type="ARBA" id="ARBA00022777"/>
    </source>
</evidence>
<evidence type="ECO:0000256" key="1">
    <source>
        <dbReference type="ARBA" id="ARBA00000085"/>
    </source>
</evidence>
<dbReference type="GO" id="GO:0005886">
    <property type="term" value="C:plasma membrane"/>
    <property type="evidence" value="ECO:0007669"/>
    <property type="project" value="TreeGrafter"/>
</dbReference>
<dbReference type="GO" id="GO:0005524">
    <property type="term" value="F:ATP binding"/>
    <property type="evidence" value="ECO:0007669"/>
    <property type="project" value="UniProtKB-KW"/>
</dbReference>
<dbReference type="Gene3D" id="6.10.340.10">
    <property type="match status" value="1"/>
</dbReference>
<keyword evidence="6" id="KW-0808">Transferase</keyword>
<gene>
    <name evidence="21" type="ORF">IQ249_23505</name>
</gene>
<dbReference type="PANTHER" id="PTHR43047:SF72">
    <property type="entry name" value="OSMOSENSING HISTIDINE PROTEIN KINASE SLN1"/>
    <property type="match status" value="1"/>
</dbReference>
<proteinExistence type="inferred from homology"/>
<feature type="region of interest" description="Disordered" evidence="16">
    <location>
        <begin position="556"/>
        <end position="576"/>
    </location>
</feature>
<dbReference type="SMART" id="SM00388">
    <property type="entry name" value="HisKA"/>
    <property type="match status" value="1"/>
</dbReference>
<dbReference type="PROSITE" id="PS50110">
    <property type="entry name" value="RESPONSE_REGULATORY"/>
    <property type="match status" value="2"/>
</dbReference>
<dbReference type="InterPro" id="IPR036890">
    <property type="entry name" value="HATPase_C_sf"/>
</dbReference>
<evidence type="ECO:0000259" key="18">
    <source>
        <dbReference type="PROSITE" id="PS50109"/>
    </source>
</evidence>
<keyword evidence="9" id="KW-0067">ATP-binding</keyword>